<feature type="transmembrane region" description="Helical" evidence="1">
    <location>
        <begin position="7"/>
        <end position="28"/>
    </location>
</feature>
<protein>
    <submittedName>
        <fullName evidence="3">Phospholipid/cholesterol/gamma-HCH transport system substrate-binding protein</fullName>
    </submittedName>
</protein>
<gene>
    <name evidence="3" type="ORF">FHU10_3818</name>
</gene>
<evidence type="ECO:0000259" key="2">
    <source>
        <dbReference type="Pfam" id="PF02470"/>
    </source>
</evidence>
<dbReference type="AlphaFoldDB" id="A0A542BRR3"/>
<organism evidence="3">
    <name type="scientific">Serratia fonticola</name>
    <dbReference type="NCBI Taxonomy" id="47917"/>
    <lineage>
        <taxon>Bacteria</taxon>
        <taxon>Pseudomonadati</taxon>
        <taxon>Pseudomonadota</taxon>
        <taxon>Gammaproteobacteria</taxon>
        <taxon>Enterobacterales</taxon>
        <taxon>Yersiniaceae</taxon>
        <taxon>Serratia</taxon>
    </lineage>
</organism>
<evidence type="ECO:0000256" key="1">
    <source>
        <dbReference type="SAM" id="Phobius"/>
    </source>
</evidence>
<reference evidence="3" key="1">
    <citation type="submission" date="2019-06" db="EMBL/GenBank/DDBJ databases">
        <authorList>
            <person name="Deangelis K."/>
            <person name="Huntemann M."/>
            <person name="Clum A."/>
            <person name="Pillay M."/>
            <person name="Palaniappan K."/>
            <person name="Varghese N."/>
            <person name="Mikhailova N."/>
            <person name="Stamatis D."/>
            <person name="Reddy T."/>
            <person name="Daum C."/>
            <person name="Shapiro N."/>
            <person name="Ivanova N."/>
            <person name="Kyrpides N."/>
            <person name="Woyke T."/>
        </authorList>
    </citation>
    <scope>NUCLEOTIDE SEQUENCE [LARGE SCALE GENOMIC DNA]</scope>
    <source>
        <strain evidence="3">128R</strain>
    </source>
</reference>
<dbReference type="EMBL" id="VISQ01000001">
    <property type="protein sequence ID" value="TVZ71200.1"/>
    <property type="molecule type" value="Genomic_DNA"/>
</dbReference>
<dbReference type="PANTHER" id="PTHR36698">
    <property type="entry name" value="BLL5892 PROTEIN"/>
    <property type="match status" value="1"/>
</dbReference>
<dbReference type="PANTHER" id="PTHR36698:SF2">
    <property type="entry name" value="MCE_MLAD DOMAIN-CONTAINING PROTEIN"/>
    <property type="match status" value="1"/>
</dbReference>
<dbReference type="Pfam" id="PF02470">
    <property type="entry name" value="MlaD"/>
    <property type="match status" value="1"/>
</dbReference>
<feature type="domain" description="Mce/MlaD" evidence="2">
    <location>
        <begin position="41"/>
        <end position="116"/>
    </location>
</feature>
<keyword evidence="1" id="KW-0812">Transmembrane</keyword>
<evidence type="ECO:0000313" key="3">
    <source>
        <dbReference type="EMBL" id="TVZ71200.1"/>
    </source>
</evidence>
<keyword evidence="1" id="KW-0472">Membrane</keyword>
<dbReference type="InterPro" id="IPR003399">
    <property type="entry name" value="Mce/MlaD"/>
</dbReference>
<name>A0A542BRR3_SERFO</name>
<accession>A0A542BRR3</accession>
<reference evidence="3" key="2">
    <citation type="submission" date="2019-08" db="EMBL/GenBank/DDBJ databases">
        <title>Investigation of anaerobic lignin degradation for improved lignocellulosic biofuels.</title>
        <authorList>
            <person name="Deangelis K.PhD."/>
        </authorList>
    </citation>
    <scope>NUCLEOTIDE SEQUENCE [LARGE SCALE GENOMIC DNA]</scope>
    <source>
        <strain evidence="3">128R</strain>
    </source>
</reference>
<sequence length="313" mass="34299">METRAHHVLIGLFTLIIFTAVLLFSLWLTKSGSDRQFTLYDIVFNEAVSGLSQGSTVNYSGIRVGEVVQLRLDKDVPSKVWARIRVAASTPIRQDTQARLAIAGITGTSNIQLSGGSETSPLLETKEGQIPVIIATPSPLSQLLTNGEDVVTNINEVLVRLNQVLTPDNQQRLTNTLDNLEKITDTVAGQREDIRTILQQLAQVTKQSNDTLAQTNRLMRNANVLLDGQGKQLVSNAANTMAQLEKTSALLNKLIGENQQALSSGMQGFNDLGPAVDELRRTLMTLRGAMSRLEENPSALLRGRERTKEFTPQ</sequence>
<proteinExistence type="predicted"/>
<comment type="caution">
    <text evidence="3">The sequence shown here is derived from an EMBL/GenBank/DDBJ whole genome shotgun (WGS) entry which is preliminary data.</text>
</comment>
<keyword evidence="1" id="KW-1133">Transmembrane helix</keyword>
<dbReference type="OrthoDB" id="9806984at2"/>